<dbReference type="OrthoDB" id="1632057at2"/>
<evidence type="ECO:0000256" key="9">
    <source>
        <dbReference type="ARBA" id="ARBA00023136"/>
    </source>
</evidence>
<dbReference type="SUPFAM" id="SSF54523">
    <property type="entry name" value="Pili subunits"/>
    <property type="match status" value="1"/>
</dbReference>
<keyword evidence="9" id="KW-0472">Membrane</keyword>
<dbReference type="SUPFAM" id="SSF101967">
    <property type="entry name" value="Adhesin YadA, collagen-binding domain"/>
    <property type="match status" value="2"/>
</dbReference>
<evidence type="ECO:0000256" key="7">
    <source>
        <dbReference type="ARBA" id="ARBA00022729"/>
    </source>
</evidence>
<dbReference type="InterPro" id="IPR008640">
    <property type="entry name" value="Adhesin_Head_dom"/>
</dbReference>
<dbReference type="InterPro" id="IPR005594">
    <property type="entry name" value="YadA_C"/>
</dbReference>
<dbReference type="RefSeq" id="WP_094843840.1">
    <property type="nucleotide sequence ID" value="NZ_NEVS01000004.1"/>
</dbReference>
<feature type="domain" description="Trimeric autotransporter adhesin YadA-like head" evidence="13">
    <location>
        <begin position="228"/>
        <end position="249"/>
    </location>
</feature>
<dbReference type="GO" id="GO:0009986">
    <property type="term" value="C:cell surface"/>
    <property type="evidence" value="ECO:0007669"/>
    <property type="project" value="UniProtKB-SubCell"/>
</dbReference>
<evidence type="ECO:0008006" key="17">
    <source>
        <dbReference type="Google" id="ProtNLM"/>
    </source>
</evidence>
<feature type="domain" description="Trimeric autotransporter adhesin YadA-like head" evidence="13">
    <location>
        <begin position="312"/>
        <end position="338"/>
    </location>
</feature>
<keyword evidence="7" id="KW-0732">Signal</keyword>
<reference evidence="16" key="1">
    <citation type="submission" date="2017-05" db="EMBL/GenBank/DDBJ databases">
        <title>Complete and WGS of Bordetella genogroups.</title>
        <authorList>
            <person name="Spilker T."/>
            <person name="Lipuma J."/>
        </authorList>
    </citation>
    <scope>NUCLEOTIDE SEQUENCE [LARGE SCALE GENOMIC DNA]</scope>
    <source>
        <strain evidence="16">AU8856</strain>
    </source>
</reference>
<feature type="domain" description="Trimeric autotransporter adhesin YadA-like C-terminal membrane anchor" evidence="12">
    <location>
        <begin position="618"/>
        <end position="678"/>
    </location>
</feature>
<dbReference type="InterPro" id="IPR011049">
    <property type="entry name" value="Serralysin-like_metalloprot_C"/>
</dbReference>
<evidence type="ECO:0000256" key="3">
    <source>
        <dbReference type="ARBA" id="ARBA00005848"/>
    </source>
</evidence>
<accession>A0A261UNG9</accession>
<dbReference type="CDD" id="cd12820">
    <property type="entry name" value="LbR_YadA-like"/>
    <property type="match status" value="1"/>
</dbReference>
<keyword evidence="4" id="KW-0813">Transport</keyword>
<dbReference type="GO" id="GO:0015031">
    <property type="term" value="P:protein transport"/>
    <property type="evidence" value="ECO:0007669"/>
    <property type="project" value="UniProtKB-KW"/>
</dbReference>
<evidence type="ECO:0000256" key="10">
    <source>
        <dbReference type="ARBA" id="ARBA00023237"/>
    </source>
</evidence>
<feature type="domain" description="Trimeric autotransporter adhesin YadA-like head" evidence="13">
    <location>
        <begin position="199"/>
        <end position="220"/>
    </location>
</feature>
<proteinExistence type="inferred from homology"/>
<evidence type="ECO:0000256" key="2">
    <source>
        <dbReference type="ARBA" id="ARBA00004442"/>
    </source>
</evidence>
<evidence type="ECO:0000313" key="16">
    <source>
        <dbReference type="Proteomes" id="UP000215767"/>
    </source>
</evidence>
<evidence type="ECO:0000256" key="1">
    <source>
        <dbReference type="ARBA" id="ARBA00004241"/>
    </source>
</evidence>
<feature type="domain" description="Trimeric autotransporter adhesin YadA-like head" evidence="13">
    <location>
        <begin position="159"/>
        <end position="177"/>
    </location>
</feature>
<comment type="similarity">
    <text evidence="3">Belongs to the autotransporter-2 (AT-2) (TC 1.B.40) family.</text>
</comment>
<evidence type="ECO:0000259" key="12">
    <source>
        <dbReference type="Pfam" id="PF03895"/>
    </source>
</evidence>
<dbReference type="Gene3D" id="3.30.1300.30">
    <property type="entry name" value="GSPII I/J protein-like"/>
    <property type="match status" value="1"/>
</dbReference>
<name>A0A261UNG9_9BORD</name>
<feature type="domain" description="Trimeric autotransporter adhesin YadA-like head" evidence="13">
    <location>
        <begin position="340"/>
        <end position="366"/>
    </location>
</feature>
<comment type="subcellular location">
    <subcellularLocation>
        <location evidence="2">Cell outer membrane</location>
    </subcellularLocation>
    <subcellularLocation>
        <location evidence="1">Cell surface</location>
    </subcellularLocation>
</comment>
<dbReference type="EMBL" id="NEVS01000004">
    <property type="protein sequence ID" value="OZI62463.1"/>
    <property type="molecule type" value="Genomic_DNA"/>
</dbReference>
<comment type="caution">
    <text evidence="15">The sequence shown here is derived from an EMBL/GenBank/DDBJ whole genome shotgun (WGS) entry which is preliminary data.</text>
</comment>
<dbReference type="InterPro" id="IPR045584">
    <property type="entry name" value="Pilin-like"/>
</dbReference>
<dbReference type="Pfam" id="PF05662">
    <property type="entry name" value="YadA_stalk"/>
    <property type="match status" value="2"/>
</dbReference>
<evidence type="ECO:0000256" key="11">
    <source>
        <dbReference type="SAM" id="MobiDB-lite"/>
    </source>
</evidence>
<evidence type="ECO:0000259" key="13">
    <source>
        <dbReference type="Pfam" id="PF05658"/>
    </source>
</evidence>
<feature type="domain" description="Trimeric autotransporter adhesin YadA-like stalk" evidence="14">
    <location>
        <begin position="560"/>
        <end position="590"/>
    </location>
</feature>
<protein>
    <recommendedName>
        <fullName evidence="17">Adhesin</fullName>
    </recommendedName>
</protein>
<feature type="domain" description="Trimeric autotransporter adhesin YadA-like head" evidence="13">
    <location>
        <begin position="289"/>
        <end position="308"/>
    </location>
</feature>
<evidence type="ECO:0000256" key="5">
    <source>
        <dbReference type="ARBA" id="ARBA00022452"/>
    </source>
</evidence>
<dbReference type="InterPro" id="IPR008635">
    <property type="entry name" value="Coiled_stalk_dom"/>
</dbReference>
<feature type="domain" description="Trimeric autotransporter adhesin YadA-like stalk" evidence="14">
    <location>
        <begin position="401"/>
        <end position="437"/>
    </location>
</feature>
<dbReference type="GO" id="GO:0009279">
    <property type="term" value="C:cell outer membrane"/>
    <property type="evidence" value="ECO:0007669"/>
    <property type="project" value="UniProtKB-SubCell"/>
</dbReference>
<gene>
    <name evidence="15" type="ORF">CAL28_25145</name>
</gene>
<evidence type="ECO:0000256" key="8">
    <source>
        <dbReference type="ARBA" id="ARBA00022927"/>
    </source>
</evidence>
<dbReference type="Proteomes" id="UP000215767">
    <property type="component" value="Unassembled WGS sequence"/>
</dbReference>
<keyword evidence="5" id="KW-1134">Transmembrane beta strand</keyword>
<feature type="domain" description="Trimeric autotransporter adhesin YadA-like head" evidence="13">
    <location>
        <begin position="110"/>
        <end position="131"/>
    </location>
</feature>
<feature type="region of interest" description="Disordered" evidence="11">
    <location>
        <begin position="1"/>
        <end position="24"/>
    </location>
</feature>
<evidence type="ECO:0000313" key="15">
    <source>
        <dbReference type="EMBL" id="OZI62463.1"/>
    </source>
</evidence>
<dbReference type="Pfam" id="PF05658">
    <property type="entry name" value="YadA_head"/>
    <property type="match status" value="7"/>
</dbReference>
<keyword evidence="16" id="KW-1185">Reference proteome</keyword>
<dbReference type="Gene3D" id="2.150.10.10">
    <property type="entry name" value="Serralysin-like metalloprotease, C-terminal"/>
    <property type="match status" value="4"/>
</dbReference>
<organism evidence="15 16">
    <name type="scientific">Bordetella genomosp. 11</name>
    <dbReference type="NCBI Taxonomy" id="1416808"/>
    <lineage>
        <taxon>Bacteria</taxon>
        <taxon>Pseudomonadati</taxon>
        <taxon>Pseudomonadota</taxon>
        <taxon>Betaproteobacteria</taxon>
        <taxon>Burkholderiales</taxon>
        <taxon>Alcaligenaceae</taxon>
        <taxon>Bordetella</taxon>
    </lineage>
</organism>
<dbReference type="Pfam" id="PF03895">
    <property type="entry name" value="YadA_anchor"/>
    <property type="match status" value="1"/>
</dbReference>
<keyword evidence="6" id="KW-0812">Transmembrane</keyword>
<keyword evidence="10" id="KW-0998">Cell outer membrane</keyword>
<sequence>MAREQRSPAKKQAGTASQDAKRRRIFPALRRAHRLLGITSLTLWAAPGEASTFLGGATTSSPVTIGIGADDPSCSTTTGSNAWGAIAVGCGANANITDPTDFLPGLGLNGGIAVGNGTSTTGANDIAIGSSTQAHSDSAIAIGVGTVAGVAGTNVNNPTAIGVDTTATGTNSIAVGTTARASGSSAVAVGPWSNAGPANTVAVGPQTTAAGIESTAIGYLALVPSGSGVAIGSRTIAEGGYAVALGSGAAARSTGTANGSPIAIGSNANATGVYGSPNPIDPGGSTFEAVAIGNAATATGQIGTALGWTSAATGLWSTAVGGAAAATADRATAVGVGAQASAPDALALGYDAAATQSGSVALGPGARTAVGARTAYVAYALAAPQTSAGEVSVGNPGAQRQITNVAAGAAPTDAVNVSQLNQIAQNTAGSLGGGASYDAATGAYTGPGYPIGGQTYNTVGDALAAQNAIVSTQGNSVATYLGGGVTYNVATGALAGGFIINGNSYATLTDAIGESRHIVNNLVQGTAGLVQQQDATAPITVGGNTGGTTVDMSGTAGNRRVTGVADGVAPSDAATINQLDTVTQRVNGQYARLNNRIHGVQSRANGGIAAAMAMAALPQAYLPSKSMVSLGGATWNGESGYALGLSTVSDNGSWVLKLSGATSSRGDYGGAVGVGYQW</sequence>
<evidence type="ECO:0000256" key="4">
    <source>
        <dbReference type="ARBA" id="ARBA00022448"/>
    </source>
</evidence>
<evidence type="ECO:0000256" key="6">
    <source>
        <dbReference type="ARBA" id="ARBA00022692"/>
    </source>
</evidence>
<evidence type="ECO:0000259" key="14">
    <source>
        <dbReference type="Pfam" id="PF05662"/>
    </source>
</evidence>
<dbReference type="AlphaFoldDB" id="A0A261UNG9"/>
<keyword evidence="8" id="KW-0653">Protein transport</keyword>